<dbReference type="InterPro" id="IPR044570">
    <property type="entry name" value="Set1-like"/>
</dbReference>
<evidence type="ECO:0000259" key="17">
    <source>
        <dbReference type="PROSITE" id="PS50868"/>
    </source>
</evidence>
<dbReference type="OMA" id="LPCMHGD"/>
<keyword evidence="5" id="KW-0808">Transferase</keyword>
<reference evidence="18" key="1">
    <citation type="submission" date="2025-08" db="UniProtKB">
        <authorList>
            <consortium name="Ensembl"/>
        </authorList>
    </citation>
    <scope>IDENTIFICATION</scope>
</reference>
<feature type="compositionally biased region" description="Polar residues" evidence="14">
    <location>
        <begin position="458"/>
        <end position="492"/>
    </location>
</feature>
<feature type="compositionally biased region" description="Basic and acidic residues" evidence="14">
    <location>
        <begin position="977"/>
        <end position="994"/>
    </location>
</feature>
<protein>
    <submittedName>
        <fullName evidence="18">SET domain containing 1B, histone lysine methyltransferase</fullName>
    </submittedName>
</protein>
<evidence type="ECO:0000256" key="2">
    <source>
        <dbReference type="ARBA" id="ARBA00004324"/>
    </source>
</evidence>
<keyword evidence="10" id="KW-0010">Activator</keyword>
<dbReference type="Ensembl" id="ENSSPUT00000016398.1">
    <property type="protein sequence ID" value="ENSSPUP00000015372.1"/>
    <property type="gene ID" value="ENSSPUG00000011847.1"/>
</dbReference>
<feature type="compositionally biased region" description="Pro residues" evidence="14">
    <location>
        <begin position="1549"/>
        <end position="1567"/>
    </location>
</feature>
<evidence type="ECO:0000256" key="14">
    <source>
        <dbReference type="SAM" id="MobiDB-lite"/>
    </source>
</evidence>
<feature type="compositionally biased region" description="Basic and acidic residues" evidence="14">
    <location>
        <begin position="627"/>
        <end position="637"/>
    </location>
</feature>
<evidence type="ECO:0000259" key="15">
    <source>
        <dbReference type="PROSITE" id="PS50102"/>
    </source>
</evidence>
<feature type="domain" description="Post-SET" evidence="17">
    <location>
        <begin position="1973"/>
        <end position="1989"/>
    </location>
</feature>
<dbReference type="CDD" id="cd12549">
    <property type="entry name" value="RRM_Set1B"/>
    <property type="match status" value="1"/>
</dbReference>
<feature type="compositionally biased region" description="Basic and acidic residues" evidence="14">
    <location>
        <begin position="1464"/>
        <end position="1476"/>
    </location>
</feature>
<gene>
    <name evidence="18" type="primary">SETD1B</name>
</gene>
<evidence type="ECO:0000256" key="6">
    <source>
        <dbReference type="ARBA" id="ARBA00022691"/>
    </source>
</evidence>
<evidence type="ECO:0000256" key="11">
    <source>
        <dbReference type="ARBA" id="ARBA00023163"/>
    </source>
</evidence>
<dbReference type="InterPro" id="IPR034468">
    <property type="entry name" value="Set1B_RRM"/>
</dbReference>
<dbReference type="PANTHER" id="PTHR45814:SF1">
    <property type="entry name" value="HISTONE-LYSINE N-METHYLTRANSFERASE SETD1B"/>
    <property type="match status" value="1"/>
</dbReference>
<evidence type="ECO:0000256" key="9">
    <source>
        <dbReference type="ARBA" id="ARBA00023015"/>
    </source>
</evidence>
<name>A0A8D0H1M8_SPHPU</name>
<dbReference type="Proteomes" id="UP000694392">
    <property type="component" value="Unplaced"/>
</dbReference>
<keyword evidence="9" id="KW-0805">Transcription regulation</keyword>
<proteinExistence type="predicted"/>
<dbReference type="InterPro" id="IPR012677">
    <property type="entry name" value="Nucleotide-bd_a/b_plait_sf"/>
</dbReference>
<feature type="region of interest" description="Disordered" evidence="14">
    <location>
        <begin position="948"/>
        <end position="1165"/>
    </location>
</feature>
<feature type="compositionally biased region" description="Acidic residues" evidence="14">
    <location>
        <begin position="638"/>
        <end position="648"/>
    </location>
</feature>
<dbReference type="Pfam" id="PF00856">
    <property type="entry name" value="SET"/>
    <property type="match status" value="1"/>
</dbReference>
<dbReference type="InterPro" id="IPR035979">
    <property type="entry name" value="RBD_domain_sf"/>
</dbReference>
<evidence type="ECO:0000256" key="3">
    <source>
        <dbReference type="ARBA" id="ARBA00022454"/>
    </source>
</evidence>
<keyword evidence="4" id="KW-0489">Methyltransferase</keyword>
<feature type="region of interest" description="Disordered" evidence="14">
    <location>
        <begin position="361"/>
        <end position="654"/>
    </location>
</feature>
<dbReference type="SUPFAM" id="SSF82199">
    <property type="entry name" value="SET domain"/>
    <property type="match status" value="1"/>
</dbReference>
<feature type="compositionally biased region" description="Acidic residues" evidence="14">
    <location>
        <begin position="1009"/>
        <end position="1039"/>
    </location>
</feature>
<dbReference type="InterPro" id="IPR001214">
    <property type="entry name" value="SET_dom"/>
</dbReference>
<reference evidence="18" key="2">
    <citation type="submission" date="2025-09" db="UniProtKB">
        <authorList>
            <consortium name="Ensembl"/>
        </authorList>
    </citation>
    <scope>IDENTIFICATION</scope>
</reference>
<dbReference type="GO" id="GO:0032259">
    <property type="term" value="P:methylation"/>
    <property type="evidence" value="ECO:0007669"/>
    <property type="project" value="UniProtKB-KW"/>
</dbReference>
<dbReference type="SMART" id="SM01291">
    <property type="entry name" value="N-SET"/>
    <property type="match status" value="1"/>
</dbReference>
<evidence type="ECO:0000256" key="4">
    <source>
        <dbReference type="ARBA" id="ARBA00022603"/>
    </source>
</evidence>
<feature type="compositionally biased region" description="Basic and acidic residues" evidence="14">
    <location>
        <begin position="1365"/>
        <end position="1379"/>
    </location>
</feature>
<dbReference type="GeneTree" id="ENSGT00940000154575"/>
<feature type="compositionally biased region" description="Polar residues" evidence="14">
    <location>
        <begin position="542"/>
        <end position="561"/>
    </location>
</feature>
<feature type="compositionally biased region" description="Polar residues" evidence="14">
    <location>
        <begin position="582"/>
        <end position="605"/>
    </location>
</feature>
<dbReference type="PROSITE" id="PS50102">
    <property type="entry name" value="RRM"/>
    <property type="match status" value="1"/>
</dbReference>
<dbReference type="Gene3D" id="3.30.70.330">
    <property type="match status" value="1"/>
</dbReference>
<dbReference type="GO" id="GO:0048188">
    <property type="term" value="C:Set1C/COMPASS complex"/>
    <property type="evidence" value="ECO:0007669"/>
    <property type="project" value="Ensembl"/>
</dbReference>
<dbReference type="PROSITE" id="PS50868">
    <property type="entry name" value="POST_SET"/>
    <property type="match status" value="1"/>
</dbReference>
<dbReference type="Gene3D" id="2.170.270.10">
    <property type="entry name" value="SET domain"/>
    <property type="match status" value="1"/>
</dbReference>
<feature type="region of interest" description="Disordered" evidence="14">
    <location>
        <begin position="1"/>
        <end position="42"/>
    </location>
</feature>
<feature type="region of interest" description="Disordered" evidence="14">
    <location>
        <begin position="1183"/>
        <end position="1320"/>
    </location>
</feature>
<accession>A0A8D0H1M8</accession>
<feature type="compositionally biased region" description="Acidic residues" evidence="14">
    <location>
        <begin position="1048"/>
        <end position="1070"/>
    </location>
</feature>
<dbReference type="FunFam" id="2.170.270.10:FF:000010">
    <property type="entry name" value="Histone-lysine N-methyltransferase"/>
    <property type="match status" value="1"/>
</dbReference>
<dbReference type="InterPro" id="IPR046341">
    <property type="entry name" value="SET_dom_sf"/>
</dbReference>
<feature type="compositionally biased region" description="Low complexity" evidence="14">
    <location>
        <begin position="1228"/>
        <end position="1244"/>
    </location>
</feature>
<keyword evidence="6" id="KW-0949">S-adenosyl-L-methionine</keyword>
<feature type="compositionally biased region" description="Basic residues" evidence="14">
    <location>
        <begin position="1675"/>
        <end position="1685"/>
    </location>
</feature>
<feature type="compositionally biased region" description="Acidic residues" evidence="14">
    <location>
        <begin position="1079"/>
        <end position="1088"/>
    </location>
</feature>
<feature type="region of interest" description="Disordered" evidence="14">
    <location>
        <begin position="682"/>
        <end position="720"/>
    </location>
</feature>
<feature type="compositionally biased region" description="Basic and acidic residues" evidence="14">
    <location>
        <begin position="1308"/>
        <end position="1320"/>
    </location>
</feature>
<feature type="region of interest" description="Disordered" evidence="14">
    <location>
        <begin position="1340"/>
        <end position="1476"/>
    </location>
</feature>
<feature type="compositionally biased region" description="Low complexity" evidence="14">
    <location>
        <begin position="525"/>
        <end position="538"/>
    </location>
</feature>
<evidence type="ECO:0000313" key="18">
    <source>
        <dbReference type="Ensembl" id="ENSSPUP00000015372.1"/>
    </source>
</evidence>
<dbReference type="GO" id="GO:0005694">
    <property type="term" value="C:chromosome"/>
    <property type="evidence" value="ECO:0007669"/>
    <property type="project" value="UniProtKB-SubCell"/>
</dbReference>
<feature type="compositionally biased region" description="Acidic residues" evidence="14">
    <location>
        <begin position="1115"/>
        <end position="1137"/>
    </location>
</feature>
<dbReference type="SMART" id="SM00360">
    <property type="entry name" value="RRM"/>
    <property type="match status" value="1"/>
</dbReference>
<feature type="domain" description="SET" evidence="16">
    <location>
        <begin position="1868"/>
        <end position="1989"/>
    </location>
</feature>
<dbReference type="SUPFAM" id="SSF54928">
    <property type="entry name" value="RNA-binding domain, RBD"/>
    <property type="match status" value="1"/>
</dbReference>
<feature type="compositionally biased region" description="Polar residues" evidence="14">
    <location>
        <begin position="22"/>
        <end position="39"/>
    </location>
</feature>
<feature type="domain" description="RRM" evidence="15">
    <location>
        <begin position="111"/>
        <end position="199"/>
    </location>
</feature>
<comment type="subcellular location">
    <subcellularLocation>
        <location evidence="1">Chromosome</location>
    </subcellularLocation>
    <subcellularLocation>
        <location evidence="2">Nucleus speckle</location>
    </subcellularLocation>
</comment>
<dbReference type="PANTHER" id="PTHR45814">
    <property type="entry name" value="HISTONE-LYSINE N-METHYLTRANSFERASE SETD1"/>
    <property type="match status" value="1"/>
</dbReference>
<dbReference type="Pfam" id="PF00076">
    <property type="entry name" value="RRM_1"/>
    <property type="match status" value="1"/>
</dbReference>
<dbReference type="GO" id="GO:0003723">
    <property type="term" value="F:RNA binding"/>
    <property type="evidence" value="ECO:0007669"/>
    <property type="project" value="UniProtKB-UniRule"/>
</dbReference>
<evidence type="ECO:0000256" key="7">
    <source>
        <dbReference type="ARBA" id="ARBA00022853"/>
    </source>
</evidence>
<organism evidence="18 19">
    <name type="scientific">Sphenodon punctatus</name>
    <name type="common">Tuatara</name>
    <name type="synonym">Hatteria punctata</name>
    <dbReference type="NCBI Taxonomy" id="8508"/>
    <lineage>
        <taxon>Eukaryota</taxon>
        <taxon>Metazoa</taxon>
        <taxon>Chordata</taxon>
        <taxon>Craniata</taxon>
        <taxon>Vertebrata</taxon>
        <taxon>Euteleostomi</taxon>
        <taxon>Lepidosauria</taxon>
        <taxon>Sphenodontia</taxon>
        <taxon>Sphenodontidae</taxon>
        <taxon>Sphenodon</taxon>
    </lineage>
</organism>
<evidence type="ECO:0000256" key="1">
    <source>
        <dbReference type="ARBA" id="ARBA00004286"/>
    </source>
</evidence>
<dbReference type="Pfam" id="PF11764">
    <property type="entry name" value="N-SET"/>
    <property type="match status" value="1"/>
</dbReference>
<feature type="region of interest" description="Disordered" evidence="14">
    <location>
        <begin position="252"/>
        <end position="329"/>
    </location>
</feature>
<dbReference type="SMART" id="SM00317">
    <property type="entry name" value="SET"/>
    <property type="match status" value="1"/>
</dbReference>
<feature type="region of interest" description="Disordered" evidence="14">
    <location>
        <begin position="1665"/>
        <end position="1697"/>
    </location>
</feature>
<evidence type="ECO:0000256" key="8">
    <source>
        <dbReference type="ARBA" id="ARBA00022884"/>
    </source>
</evidence>
<dbReference type="InterPro" id="IPR000504">
    <property type="entry name" value="RRM_dom"/>
</dbReference>
<evidence type="ECO:0000313" key="19">
    <source>
        <dbReference type="Proteomes" id="UP000694392"/>
    </source>
</evidence>
<feature type="compositionally biased region" description="Basic and acidic residues" evidence="14">
    <location>
        <begin position="1252"/>
        <end position="1263"/>
    </location>
</feature>
<keyword evidence="3" id="KW-0158">Chromosome</keyword>
<evidence type="ECO:0000256" key="13">
    <source>
        <dbReference type="PROSITE-ProRule" id="PRU00176"/>
    </source>
</evidence>
<evidence type="ECO:0000256" key="10">
    <source>
        <dbReference type="ARBA" id="ARBA00023159"/>
    </source>
</evidence>
<feature type="compositionally biased region" description="Acidic residues" evidence="14">
    <location>
        <begin position="1099"/>
        <end position="1108"/>
    </location>
</feature>
<feature type="compositionally biased region" description="Polar residues" evidence="14">
    <location>
        <begin position="301"/>
        <end position="316"/>
    </location>
</feature>
<dbReference type="InterPro" id="IPR003616">
    <property type="entry name" value="Post-SET_dom"/>
</dbReference>
<evidence type="ECO:0000259" key="16">
    <source>
        <dbReference type="PROSITE" id="PS50280"/>
    </source>
</evidence>
<keyword evidence="11" id="KW-0804">Transcription</keyword>
<evidence type="ECO:0000256" key="12">
    <source>
        <dbReference type="ARBA" id="ARBA00023242"/>
    </source>
</evidence>
<feature type="compositionally biased region" description="Polar residues" evidence="14">
    <location>
        <begin position="361"/>
        <end position="412"/>
    </location>
</feature>
<keyword evidence="8 13" id="KW-0694">RNA-binding</keyword>
<keyword evidence="7" id="KW-0156">Chromatin regulator</keyword>
<dbReference type="PROSITE" id="PS50280">
    <property type="entry name" value="SET"/>
    <property type="match status" value="1"/>
</dbReference>
<feature type="region of interest" description="Disordered" evidence="14">
    <location>
        <begin position="1815"/>
        <end position="1841"/>
    </location>
</feature>
<dbReference type="GO" id="GO:0016607">
    <property type="term" value="C:nuclear speck"/>
    <property type="evidence" value="ECO:0007669"/>
    <property type="project" value="UniProtKB-SubCell"/>
</dbReference>
<dbReference type="GO" id="GO:0005737">
    <property type="term" value="C:cytoplasm"/>
    <property type="evidence" value="ECO:0007669"/>
    <property type="project" value="Ensembl"/>
</dbReference>
<dbReference type="SMART" id="SM00508">
    <property type="entry name" value="PostSET"/>
    <property type="match status" value="1"/>
</dbReference>
<dbReference type="GO" id="GO:0042800">
    <property type="term" value="F:histone H3K4 methyltransferase activity"/>
    <property type="evidence" value="ECO:0007669"/>
    <property type="project" value="Ensembl"/>
</dbReference>
<feature type="compositionally biased region" description="Basic and acidic residues" evidence="14">
    <location>
        <begin position="1190"/>
        <end position="1204"/>
    </location>
</feature>
<evidence type="ECO:0000256" key="5">
    <source>
        <dbReference type="ARBA" id="ARBA00022679"/>
    </source>
</evidence>
<feature type="compositionally biased region" description="Low complexity" evidence="14">
    <location>
        <begin position="1405"/>
        <end position="1414"/>
    </location>
</feature>
<feature type="compositionally biased region" description="Basic and acidic residues" evidence="14">
    <location>
        <begin position="1"/>
        <end position="20"/>
    </location>
</feature>
<feature type="compositionally biased region" description="Basic residues" evidence="14">
    <location>
        <begin position="1569"/>
        <end position="1578"/>
    </location>
</feature>
<keyword evidence="19" id="KW-1185">Reference proteome</keyword>
<dbReference type="FunFam" id="3.30.70.330:FF:000178">
    <property type="entry name" value="Histone-lysine N-methyltransferase"/>
    <property type="match status" value="1"/>
</dbReference>
<feature type="compositionally biased region" description="Low complexity" evidence="14">
    <location>
        <begin position="252"/>
        <end position="264"/>
    </location>
</feature>
<feature type="compositionally biased region" description="Basic and acidic residues" evidence="14">
    <location>
        <begin position="493"/>
        <end position="517"/>
    </location>
</feature>
<feature type="compositionally biased region" description="Basic and acidic residues" evidence="14">
    <location>
        <begin position="607"/>
        <end position="618"/>
    </location>
</feature>
<dbReference type="InterPro" id="IPR024657">
    <property type="entry name" value="COMPASS_Set1_N-SET"/>
</dbReference>
<feature type="compositionally biased region" description="Polar residues" evidence="14">
    <location>
        <begin position="265"/>
        <end position="293"/>
    </location>
</feature>
<sequence length="1989" mass="221211">MSFKEIKAGEKAKHPEDHGKKQSSSWINGMENSTQASTSVEKRNHHWKSYKLIIDPALKKGQHKLYRYDGQHFSMPNPGIAPVDCVRDPRIGRIWTKTKELELSVPKFKIDEFYVGPVPPKQVTFAKLNDNIRENFLTDMCKKYGEVEEVEILYNPKNKKHLGIAKVIFATVKGAREAVQHLHNTSVMGNIIHVELDTKGETRMRFYELLVNGLYTPQTLPVGNELDVSPSVNETLQLADSLKRLKDINLSSVGSSVTPNSSTPFSHDTAYSSCRQDTPNSYSQYTPQSQGTPVTPRLGTPFSQDSTYSSRQTTPAYQYGQDSGYKPRRHETKFTDAYNRRPGHHYVHNSAGVYRGSEHQFSTYKSHQQETVQYSHTPPLSHSGSSTYKSAFSPYQTPSVFPPSEEQQFPQTSREEYRRSAPPPTEPHLVESSAATNVDFVPVKEKPEEPPPPPPPDSNSLNEPSTAFFSQTPERSETPGTPTMESEMQHNSLDSRIEMLLKEQRTKLPFLNEHDSGEELQMEGSPISSSSSQLSPIPGFGANSQPSYRAQTPSSRPSSTGLEDISPTPLPDSDDDDPIPGTASQSQNLRGTSEASMTPIDQLNRVSKAEPSEAKDMVPGDQTPTSEKMEECQHSSGEDMEISEDEDSPSITSAECSKTIVVNTSVNNSAVMAPSIPMPPPGFPPLPPPPPPPQPGFPMPPPLPPPPPPTHPAVTVPPPPLPAPPGVPPPHILPPLPPFHPGMFPVMQVDMINVLGNQWGGMPMSFQMQTQMLSRIMQGQNTYPYPPFMGSRMQFVNLPPYRPFSMGATIGRGQQWPPLPKFDPSVPPPGYEPKKEDPHKATVDGVLLVIVKELKAIMKRDLNRKMVEVVAFRAFDDWWDKKERLAKASLTPVKSGENKDEEKPKPKDRITSCLLENWNKGEGLGYEGIGLGIGLRGAIRLPSFKVKRKEPPEAASPGDQKRIRPSTSVDDEDEESERDRDMTDAASDLSKKAAEAVGLKRRPARPLELDSEGEEEDLTSGKEEEESSSEKEEEQEEEAGLMKAASDKEEEDPDDDDDEDDNEEDDEDEELKAIMSEKDDQDSEEEDVTIPASSRVEVESSDESEESSEFGSSSDSDEDEEEEEEEEEEQEEEEEGQMFENQEREAIPIELELEPVSQEPGDDERETILDLYPVEDYLVGPALGLEEPSVLEKEEEKEETKQGGDEGGEVLEESITTDVLGVMERAQELAPSAACAPEEPAPTEYLQGGDCPKPDSQGKEESLRPPTPTVAFGEGLPSKSSFFSKSDDSDLEAGVQTKPLCMSEEEDRLPRTPGREVLVHSDSDTPMLLVHKVPLSALPLQSMPSKEEPLLPPEKFPEQLTVTKPPEEELPRTPGRDIVAKSPNVLAKSQSTDTIPATPGSDAPLTGSSLTLSSPQVPGSPFSYPSQSPGINSGIPRTPGRDFNFTPTFPEPGATLPCLLSGKKPSEDEPDEKPFKEPLGVSLLVSVNSVPSPIPFANPPVASFPMNIDLPPAEPAPAAVLPCRPVDGQLATEECKAEVKSVLSFPEAPATPPPPLPPPPPPPPPGLPIKRKPGRPKRSPPSVLMLDAYSGKPTELPLPPPLPVALTESAVSKELLSDHPDTFYGLKDPEAVPLDFRNEGFLEKATPEALAEKLPFKELENQWNEEFKEEEPHAKPKRQWRRQKKRPEEIPMIPSPDYSPHRYQFRPRSEFEEMTILYDIWNGGIDEEDIHYLCVTYDHLLQQDNGMDWLNDTLWVYHPYILSRWSATCFSTPKKKKRDDGMREHVTGCARSEGYYKIDKKDKLKYLNNNRAFAEEPPTDTQGMSIPAQPHASTRAGSERRSEQRRLLSSFSCDSDLLKFNQLKFRKKKLKFCKSHIHDWGLFAMEPIAADEMVIEYVGQNIRQVIADMREKRYEDKGIGSSYMFRVDHDTIIDATKCGNFARFINHSCNVILQHISVNEEITYDYKFPIEDVKIPCLCGSENCRGTLN</sequence>
<feature type="region of interest" description="Disordered" evidence="14">
    <location>
        <begin position="1538"/>
        <end position="1604"/>
    </location>
</feature>
<keyword evidence="12" id="KW-0539">Nucleus</keyword>